<evidence type="ECO:0000313" key="1">
    <source>
        <dbReference type="EMBL" id="EKZ1926378.1"/>
    </source>
</evidence>
<dbReference type="Proteomes" id="UP001225498">
    <property type="component" value="Unassembled WGS sequence"/>
</dbReference>
<proteinExistence type="predicted"/>
<reference evidence="1" key="1">
    <citation type="submission" date="2023-08" db="EMBL/GenBank/DDBJ databases">
        <authorList>
            <consortium name="Clinical and Environmental Microbiology Branch: Whole genome sequencing antimicrobial resistance pathogens in the healthcare setting"/>
        </authorList>
    </citation>
    <scope>NUCLEOTIDE SEQUENCE</scope>
    <source>
        <strain evidence="1">2023CJ-00293</strain>
    </source>
</reference>
<protein>
    <submittedName>
        <fullName evidence="1">Uncharacterized protein</fullName>
    </submittedName>
</protein>
<evidence type="ECO:0000313" key="2">
    <source>
        <dbReference type="Proteomes" id="UP001225498"/>
    </source>
</evidence>
<dbReference type="EMBL" id="ABLTIR010000019">
    <property type="protein sequence ID" value="EKZ1926378.1"/>
    <property type="molecule type" value="Genomic_DNA"/>
</dbReference>
<accession>A0AAI9CJK8</accession>
<organism evidence="1 2">
    <name type="scientific">Stenotrophomonas maltophilia</name>
    <name type="common">Pseudomonas maltophilia</name>
    <name type="synonym">Xanthomonas maltophilia</name>
    <dbReference type="NCBI Taxonomy" id="40324"/>
    <lineage>
        <taxon>Bacteria</taxon>
        <taxon>Pseudomonadati</taxon>
        <taxon>Pseudomonadota</taxon>
        <taxon>Gammaproteobacteria</taxon>
        <taxon>Lysobacterales</taxon>
        <taxon>Lysobacteraceae</taxon>
        <taxon>Stenotrophomonas</taxon>
        <taxon>Stenotrophomonas maltophilia group</taxon>
    </lineage>
</organism>
<dbReference type="AlphaFoldDB" id="A0AAI9CJK8"/>
<comment type="caution">
    <text evidence="1">The sequence shown here is derived from an EMBL/GenBank/DDBJ whole genome shotgun (WGS) entry which is preliminary data.</text>
</comment>
<sequence length="240" mass="27048">MQVSTAPKFGDAIFYPVIHDPAQHLSLPEPRRALGRSNLRGFSLGTTFGFKTRYICNYLERHLKKLRFRTAGFNKICIQGSKLETATWAVQGAHAVVPGVSFNASVYEALDDDNRHELYIAMTLDGLSVLAEHHAIPISEILDGIAEFRAAGYKNEWVHQTKCYLTDRVRATLHCSLKPNNFSMTLDISKDGHTVLREVILECLPDEIIFAHRLGSLEWCEDTITVRQKDGAILYRSTSQ</sequence>
<gene>
    <name evidence="1" type="ORF">REH87_001371</name>
</gene>
<name>A0AAI9CJK8_STEMA</name>
<dbReference type="RefSeq" id="WP_125899022.1">
    <property type="nucleotide sequence ID" value="NZ_CP133414.1"/>
</dbReference>